<gene>
    <name evidence="1" type="ORF">K7432_015471</name>
</gene>
<accession>A0ABR2WG39</accession>
<evidence type="ECO:0000313" key="2">
    <source>
        <dbReference type="Proteomes" id="UP001479436"/>
    </source>
</evidence>
<comment type="caution">
    <text evidence="1">The sequence shown here is derived from an EMBL/GenBank/DDBJ whole genome shotgun (WGS) entry which is preliminary data.</text>
</comment>
<dbReference type="Proteomes" id="UP001479436">
    <property type="component" value="Unassembled WGS sequence"/>
</dbReference>
<evidence type="ECO:0000313" key="1">
    <source>
        <dbReference type="EMBL" id="KAK9760464.1"/>
    </source>
</evidence>
<proteinExistence type="predicted"/>
<dbReference type="EMBL" id="JASJQH010002115">
    <property type="protein sequence ID" value="KAK9760464.1"/>
    <property type="molecule type" value="Genomic_DNA"/>
</dbReference>
<keyword evidence="2" id="KW-1185">Reference proteome</keyword>
<reference evidence="1 2" key="1">
    <citation type="submission" date="2023-04" db="EMBL/GenBank/DDBJ databases">
        <title>Genome of Basidiobolus ranarum AG-B5.</title>
        <authorList>
            <person name="Stajich J.E."/>
            <person name="Carter-House D."/>
            <person name="Gryganskyi A."/>
        </authorList>
    </citation>
    <scope>NUCLEOTIDE SEQUENCE [LARGE SCALE GENOMIC DNA]</scope>
    <source>
        <strain evidence="1 2">AG-B5</strain>
    </source>
</reference>
<protein>
    <submittedName>
        <fullName evidence="1">Uncharacterized protein</fullName>
    </submittedName>
</protein>
<name>A0ABR2WG39_9FUNG</name>
<organism evidence="1 2">
    <name type="scientific">Basidiobolus ranarum</name>
    <dbReference type="NCBI Taxonomy" id="34480"/>
    <lineage>
        <taxon>Eukaryota</taxon>
        <taxon>Fungi</taxon>
        <taxon>Fungi incertae sedis</taxon>
        <taxon>Zoopagomycota</taxon>
        <taxon>Entomophthoromycotina</taxon>
        <taxon>Basidiobolomycetes</taxon>
        <taxon>Basidiobolales</taxon>
        <taxon>Basidiobolaceae</taxon>
        <taxon>Basidiobolus</taxon>
    </lineage>
</organism>
<sequence>MKVRSLLIPSHRIHRLSIRTKFPPPKEVFDQLDYHEVVGLQDKHIDLIKAGFWKLQLTPQYVGFKSIHINCMICHELTSMMESNIKFELTNACLNLLEES</sequence>